<feature type="chain" id="PRO_5041712837" description="Ionotropic glutamate receptor L-glutamate and glycine-binding domain-containing protein" evidence="15">
    <location>
        <begin position="21"/>
        <end position="917"/>
    </location>
</feature>
<protein>
    <recommendedName>
        <fullName evidence="20">Ionotropic glutamate receptor L-glutamate and glycine-binding domain-containing protein</fullName>
    </recommendedName>
</protein>
<evidence type="ECO:0000256" key="7">
    <source>
        <dbReference type="ARBA" id="ARBA00023136"/>
    </source>
</evidence>
<keyword evidence="11" id="KW-0407">Ion channel</keyword>
<keyword evidence="2" id="KW-0813">Transport</keyword>
<evidence type="ECO:0000259" key="16">
    <source>
        <dbReference type="SMART" id="SM00079"/>
    </source>
</evidence>
<feature type="binding site" evidence="12">
    <location>
        <position position="739"/>
    </location>
    <ligand>
        <name>L-glutamate</name>
        <dbReference type="ChEBI" id="CHEBI:29985"/>
    </ligand>
</feature>
<evidence type="ECO:0000256" key="15">
    <source>
        <dbReference type="SAM" id="SignalP"/>
    </source>
</evidence>
<evidence type="ECO:0000313" key="19">
    <source>
        <dbReference type="WBParaSite" id="SMRG1_8980.1"/>
    </source>
</evidence>
<feature type="site" description="Crucial to convey clamshell closure to channel opening" evidence="13">
    <location>
        <position position="718"/>
    </location>
</feature>
<evidence type="ECO:0000256" key="2">
    <source>
        <dbReference type="ARBA" id="ARBA00022448"/>
    </source>
</evidence>
<dbReference type="WBParaSite" id="SMRG1_8980.1">
    <property type="protein sequence ID" value="SMRG1_8980.1"/>
    <property type="gene ID" value="SMRG1_8980"/>
</dbReference>
<evidence type="ECO:0000256" key="10">
    <source>
        <dbReference type="ARBA" id="ARBA00023286"/>
    </source>
</evidence>
<keyword evidence="15" id="KW-0732">Signal</keyword>
<dbReference type="Pfam" id="PF10613">
    <property type="entry name" value="Lig_chan-Glu_bd"/>
    <property type="match status" value="1"/>
</dbReference>
<feature type="binding site" evidence="12">
    <location>
        <position position="788"/>
    </location>
    <ligand>
        <name>L-glutamate</name>
        <dbReference type="ChEBI" id="CHEBI:29985"/>
    </ligand>
</feature>
<organism evidence="18 19">
    <name type="scientific">Schistosoma margrebowiei</name>
    <dbReference type="NCBI Taxonomy" id="48269"/>
    <lineage>
        <taxon>Eukaryota</taxon>
        <taxon>Metazoa</taxon>
        <taxon>Spiralia</taxon>
        <taxon>Lophotrochozoa</taxon>
        <taxon>Platyhelminthes</taxon>
        <taxon>Trematoda</taxon>
        <taxon>Digenea</taxon>
        <taxon>Strigeidida</taxon>
        <taxon>Schistosomatoidea</taxon>
        <taxon>Schistosomatidae</taxon>
        <taxon>Schistosoma</taxon>
    </lineage>
</organism>
<dbReference type="InterPro" id="IPR001508">
    <property type="entry name" value="Iono_Glu_rcpt_met"/>
</dbReference>
<keyword evidence="3" id="KW-1003">Cell membrane</keyword>
<keyword evidence="7 14" id="KW-0472">Membrane</keyword>
<feature type="binding site" evidence="12">
    <location>
        <position position="740"/>
    </location>
    <ligand>
        <name>L-glutamate</name>
        <dbReference type="ChEBI" id="CHEBI:29985"/>
    </ligand>
</feature>
<feature type="transmembrane region" description="Helical" evidence="14">
    <location>
        <begin position="868"/>
        <end position="895"/>
    </location>
</feature>
<feature type="domain" description="Ionotropic glutamate receptor C-terminal" evidence="16">
    <location>
        <begin position="489"/>
        <end position="854"/>
    </location>
</feature>
<dbReference type="Proteomes" id="UP000050790">
    <property type="component" value="Unassembled WGS sequence"/>
</dbReference>
<evidence type="ECO:0008006" key="20">
    <source>
        <dbReference type="Google" id="ProtNLM"/>
    </source>
</evidence>
<proteinExistence type="predicted"/>
<evidence type="ECO:0000313" key="18">
    <source>
        <dbReference type="Proteomes" id="UP000050790"/>
    </source>
</evidence>
<dbReference type="InterPro" id="IPR019594">
    <property type="entry name" value="Glu/Gly-bd"/>
</dbReference>
<feature type="binding site" evidence="12">
    <location>
        <position position="578"/>
    </location>
    <ligand>
        <name>L-glutamate</name>
        <dbReference type="ChEBI" id="CHEBI:29985"/>
    </ligand>
</feature>
<dbReference type="SMART" id="SM00079">
    <property type="entry name" value="PBPe"/>
    <property type="match status" value="1"/>
</dbReference>
<evidence type="ECO:0000256" key="6">
    <source>
        <dbReference type="ARBA" id="ARBA00023065"/>
    </source>
</evidence>
<reference evidence="19" key="1">
    <citation type="submission" date="2023-11" db="UniProtKB">
        <authorList>
            <consortium name="WormBaseParasite"/>
        </authorList>
    </citation>
    <scope>IDENTIFICATION</scope>
</reference>
<evidence type="ECO:0000256" key="8">
    <source>
        <dbReference type="ARBA" id="ARBA00023170"/>
    </source>
</evidence>
<dbReference type="InterPro" id="IPR001320">
    <property type="entry name" value="Iontro_rcpt_C"/>
</dbReference>
<dbReference type="Gene3D" id="1.10.287.70">
    <property type="match status" value="1"/>
</dbReference>
<evidence type="ECO:0000256" key="5">
    <source>
        <dbReference type="ARBA" id="ARBA00022989"/>
    </source>
</evidence>
<feature type="signal peptide" evidence="15">
    <location>
        <begin position="1"/>
        <end position="20"/>
    </location>
</feature>
<accession>A0AA85AK14</accession>
<dbReference type="PRINTS" id="PR00177">
    <property type="entry name" value="NMDARECEPTOR"/>
</dbReference>
<evidence type="ECO:0000256" key="14">
    <source>
        <dbReference type="SAM" id="Phobius"/>
    </source>
</evidence>
<dbReference type="InterPro" id="IPR015683">
    <property type="entry name" value="Ionotropic_Glu_rcpt"/>
</dbReference>
<feature type="transmembrane region" description="Helical" evidence="14">
    <location>
        <begin position="615"/>
        <end position="635"/>
    </location>
</feature>
<feature type="domain" description="Ionotropic glutamate receptor L-glutamate and glycine-binding" evidence="17">
    <location>
        <begin position="499"/>
        <end position="562"/>
    </location>
</feature>
<dbReference type="GO" id="GO:0038023">
    <property type="term" value="F:signaling receptor activity"/>
    <property type="evidence" value="ECO:0007669"/>
    <property type="project" value="InterPro"/>
</dbReference>
<dbReference type="AlphaFoldDB" id="A0AA85AK14"/>
<dbReference type="SMART" id="SM00918">
    <property type="entry name" value="Lig_chan-Glu_bd"/>
    <property type="match status" value="1"/>
</dbReference>
<evidence type="ECO:0000256" key="4">
    <source>
        <dbReference type="ARBA" id="ARBA00022692"/>
    </source>
</evidence>
<dbReference type="PANTHER" id="PTHR18966">
    <property type="entry name" value="IONOTROPIC GLUTAMATE RECEPTOR"/>
    <property type="match status" value="1"/>
</dbReference>
<dbReference type="Pfam" id="PF00060">
    <property type="entry name" value="Lig_chan"/>
    <property type="match status" value="1"/>
</dbReference>
<dbReference type="GO" id="GO:0005886">
    <property type="term" value="C:plasma membrane"/>
    <property type="evidence" value="ECO:0007669"/>
    <property type="project" value="UniProtKB-SubCell"/>
</dbReference>
<comment type="subcellular location">
    <subcellularLocation>
        <location evidence="1">Cell membrane</location>
        <topology evidence="1">Multi-pass membrane protein</topology>
    </subcellularLocation>
</comment>
<keyword evidence="9" id="KW-0325">Glycoprotein</keyword>
<keyword evidence="5 14" id="KW-1133">Transmembrane helix</keyword>
<name>A0AA85AK14_9TREM</name>
<evidence type="ECO:0000256" key="1">
    <source>
        <dbReference type="ARBA" id="ARBA00004651"/>
    </source>
</evidence>
<evidence type="ECO:0000256" key="11">
    <source>
        <dbReference type="ARBA" id="ARBA00023303"/>
    </source>
</evidence>
<evidence type="ECO:0000256" key="13">
    <source>
        <dbReference type="PIRSR" id="PIRSR601508-2"/>
    </source>
</evidence>
<evidence type="ECO:0000256" key="9">
    <source>
        <dbReference type="ARBA" id="ARBA00023180"/>
    </source>
</evidence>
<keyword evidence="8" id="KW-0675">Receptor</keyword>
<feature type="transmembrane region" description="Helical" evidence="14">
    <location>
        <begin position="678"/>
        <end position="701"/>
    </location>
</feature>
<keyword evidence="4 14" id="KW-0812">Transmembrane</keyword>
<evidence type="ECO:0000256" key="12">
    <source>
        <dbReference type="PIRSR" id="PIRSR601508-1"/>
    </source>
</evidence>
<keyword evidence="10" id="KW-1071">Ligand-gated ion channel</keyword>
<evidence type="ECO:0000259" key="17">
    <source>
        <dbReference type="SMART" id="SM00918"/>
    </source>
</evidence>
<sequence>MSSVSSFFNFLLALLVTVCSENEWHIGNFCACFAGSTVSNYKNNRRWRIGNETNAKSVIYDDVFDQVNYNLTDLFLALEPTLEHYADISTRNSTLPTSQKFKFTIEKFFINQLCRLISHGVHLVLSLTACSTAEYLESEAYRYHLPHVAIPRPACEEKQTTKVTETTTIWIQTDPFRMAKVFLEISEMERASHALILADGLTAIIPGIYDLTLRRKIENKRFYTDFSTQLFSSNKCINSFSSFSEITLDQLIETLGENRSKITITKSYLTHIFLIHTKPYHLDYFRKVFEKSNITKNYYWIFDEIPDVPIRDLLNLIASSNVDKMKVGFFRQFPVLNFDDLSKHELQKGTQLLIKSALHGETHSLPERVTIAAYMIMISSQIATFIKSFNSSYLNRSGISCHQINPIVDDFGGRLFYNFLSHRSGTNVWKSLWFYSLETFDDAMKNFISTAHYTPDDYMKLTSKGMKIKQRSLESGLFSTVFQSFNNKILRISTILDPPFVVTGQVTENGEIINATGFAIDILNELAMHFNFRYRLFLPQNGTYGSLDEKGDWDGMMGELVNGRVDMIAAGLTINPRRSNYVEFIGPIVEDTVGILVKPSTANYLFFQMFHLFQINVWIAITSSVVILGTTVWLFNRYSPFSGWNLQLPEANSNEVSLSYNIWISLRCMLLQGQEGRLFCFSSRTLCLMYWFMILIVHAIWQADLTAFLTKNNLELPISSLKDLAHNDKIIVLTMKGTSTYNMFQVSVNNTFYESIYRKLVANPVSVSSTDEAVKLVTKFNNYVYITERLFLMSVLQSEECSNLEVIEEPGIVAALGFAVQLGKEYAKPMSSYMLTLRERGIINKFMVKWNMTSDVDPMDVQYQTLTIWNVAGAFIVTAVFTGISLFILLVECIWYRWRNRKIMDTNKNNNNNGRQC</sequence>
<dbReference type="FunFam" id="3.40.190.10:FF:000024">
    <property type="entry name" value="Glutamate receptor, ionotropic, delta 1"/>
    <property type="match status" value="1"/>
</dbReference>
<dbReference type="Gene3D" id="3.40.190.10">
    <property type="entry name" value="Periplasmic binding protein-like II"/>
    <property type="match status" value="1"/>
</dbReference>
<evidence type="ECO:0000256" key="3">
    <source>
        <dbReference type="ARBA" id="ARBA00022475"/>
    </source>
</evidence>
<dbReference type="GO" id="GO:0015276">
    <property type="term" value="F:ligand-gated monoatomic ion channel activity"/>
    <property type="evidence" value="ECO:0007669"/>
    <property type="project" value="InterPro"/>
</dbReference>
<dbReference type="SUPFAM" id="SSF53850">
    <property type="entry name" value="Periplasmic binding protein-like II"/>
    <property type="match status" value="1"/>
</dbReference>
<keyword evidence="6" id="KW-0406">Ion transport</keyword>
<feature type="binding site" evidence="12">
    <location>
        <position position="573"/>
    </location>
    <ligand>
        <name>L-glutamate</name>
        <dbReference type="ChEBI" id="CHEBI:29985"/>
    </ligand>
</feature>